<feature type="transmembrane region" description="Helical" evidence="6">
    <location>
        <begin position="336"/>
        <end position="355"/>
    </location>
</feature>
<dbReference type="PROSITE" id="PS50850">
    <property type="entry name" value="MFS"/>
    <property type="match status" value="1"/>
</dbReference>
<dbReference type="OrthoDB" id="5086884at2759"/>
<organism evidence="8 9">
    <name type="scientific">Lachnellula arida</name>
    <dbReference type="NCBI Taxonomy" id="1316785"/>
    <lineage>
        <taxon>Eukaryota</taxon>
        <taxon>Fungi</taxon>
        <taxon>Dikarya</taxon>
        <taxon>Ascomycota</taxon>
        <taxon>Pezizomycotina</taxon>
        <taxon>Leotiomycetes</taxon>
        <taxon>Helotiales</taxon>
        <taxon>Lachnaceae</taxon>
        <taxon>Lachnellula</taxon>
    </lineage>
</organism>
<name>A0A8T9BAH0_9HELO</name>
<accession>A0A8T9BAH0</accession>
<evidence type="ECO:0000256" key="5">
    <source>
        <dbReference type="SAM" id="MobiDB-lite"/>
    </source>
</evidence>
<feature type="region of interest" description="Disordered" evidence="5">
    <location>
        <begin position="582"/>
        <end position="626"/>
    </location>
</feature>
<dbReference type="PANTHER" id="PTHR42718:SF36">
    <property type="entry name" value="MULTIDRUG TRANSPORTER, PUTATIVE (AFU_ORTHOLOGUE AFUA_4G13820)-RELATED"/>
    <property type="match status" value="1"/>
</dbReference>
<evidence type="ECO:0000256" key="3">
    <source>
        <dbReference type="ARBA" id="ARBA00022989"/>
    </source>
</evidence>
<feature type="transmembrane region" description="Helical" evidence="6">
    <location>
        <begin position="208"/>
        <end position="225"/>
    </location>
</feature>
<dbReference type="SUPFAM" id="SSF103473">
    <property type="entry name" value="MFS general substrate transporter"/>
    <property type="match status" value="1"/>
</dbReference>
<dbReference type="PANTHER" id="PTHR42718">
    <property type="entry name" value="MAJOR FACILITATOR SUPERFAMILY MULTIDRUG TRANSPORTER MFSC"/>
    <property type="match status" value="1"/>
</dbReference>
<dbReference type="AlphaFoldDB" id="A0A8T9BAH0"/>
<feature type="transmembrane region" description="Helical" evidence="6">
    <location>
        <begin position="376"/>
        <end position="400"/>
    </location>
</feature>
<feature type="transmembrane region" description="Helical" evidence="6">
    <location>
        <begin position="440"/>
        <end position="459"/>
    </location>
</feature>
<feature type="region of interest" description="Disordered" evidence="5">
    <location>
        <begin position="64"/>
        <end position="92"/>
    </location>
</feature>
<dbReference type="Proteomes" id="UP000469559">
    <property type="component" value="Unassembled WGS sequence"/>
</dbReference>
<proteinExistence type="predicted"/>
<feature type="transmembrane region" description="Helical" evidence="6">
    <location>
        <begin position="502"/>
        <end position="521"/>
    </location>
</feature>
<comment type="subcellular location">
    <subcellularLocation>
        <location evidence="1">Membrane</location>
        <topology evidence="1">Multi-pass membrane protein</topology>
    </subcellularLocation>
</comment>
<evidence type="ECO:0000313" key="9">
    <source>
        <dbReference type="Proteomes" id="UP000469559"/>
    </source>
</evidence>
<dbReference type="CDD" id="cd17476">
    <property type="entry name" value="MFS_Amf1_MDR_like"/>
    <property type="match status" value="1"/>
</dbReference>
<feature type="transmembrane region" description="Helical" evidence="6">
    <location>
        <begin position="266"/>
        <end position="286"/>
    </location>
</feature>
<dbReference type="Gene3D" id="1.20.1250.20">
    <property type="entry name" value="MFS general substrate transporter like domains"/>
    <property type="match status" value="1"/>
</dbReference>
<keyword evidence="3 6" id="KW-1133">Transmembrane helix</keyword>
<protein>
    <submittedName>
        <fullName evidence="8">Drug resistance protein</fullName>
    </submittedName>
</protein>
<keyword evidence="9" id="KW-1185">Reference proteome</keyword>
<feature type="region of interest" description="Disordered" evidence="5">
    <location>
        <begin position="1"/>
        <end position="25"/>
    </location>
</feature>
<feature type="transmembrane region" description="Helical" evidence="6">
    <location>
        <begin position="177"/>
        <end position="196"/>
    </location>
</feature>
<feature type="transmembrane region" description="Helical" evidence="6">
    <location>
        <begin position="237"/>
        <end position="260"/>
    </location>
</feature>
<feature type="transmembrane region" description="Helical" evidence="6">
    <location>
        <begin position="306"/>
        <end position="324"/>
    </location>
</feature>
<dbReference type="InterPro" id="IPR020846">
    <property type="entry name" value="MFS_dom"/>
</dbReference>
<feature type="domain" description="Major facilitator superfamily (MFS) profile" evidence="7">
    <location>
        <begin position="113"/>
        <end position="565"/>
    </location>
</feature>
<feature type="transmembrane region" description="Helical" evidence="6">
    <location>
        <begin position="541"/>
        <end position="561"/>
    </location>
</feature>
<feature type="transmembrane region" description="Helical" evidence="6">
    <location>
        <begin position="412"/>
        <end position="433"/>
    </location>
</feature>
<dbReference type="EMBL" id="QGMF01000329">
    <property type="protein sequence ID" value="TVY16757.1"/>
    <property type="molecule type" value="Genomic_DNA"/>
</dbReference>
<evidence type="ECO:0000259" key="7">
    <source>
        <dbReference type="PROSITE" id="PS50850"/>
    </source>
</evidence>
<evidence type="ECO:0000256" key="6">
    <source>
        <dbReference type="SAM" id="Phobius"/>
    </source>
</evidence>
<evidence type="ECO:0000256" key="4">
    <source>
        <dbReference type="ARBA" id="ARBA00023136"/>
    </source>
</evidence>
<gene>
    <name evidence="8" type="primary">YOR378W_0</name>
    <name evidence="8" type="ORF">LARI1_G004358</name>
</gene>
<comment type="caution">
    <text evidence="8">The sequence shown here is derived from an EMBL/GenBank/DDBJ whole genome shotgun (WGS) entry which is preliminary data.</text>
</comment>
<dbReference type="Pfam" id="PF07690">
    <property type="entry name" value="MFS_1"/>
    <property type="match status" value="1"/>
</dbReference>
<evidence type="ECO:0000256" key="1">
    <source>
        <dbReference type="ARBA" id="ARBA00004141"/>
    </source>
</evidence>
<keyword evidence="4 6" id="KW-0472">Membrane</keyword>
<evidence type="ECO:0000313" key="8">
    <source>
        <dbReference type="EMBL" id="TVY16757.1"/>
    </source>
</evidence>
<feature type="transmembrane region" description="Helical" evidence="6">
    <location>
        <begin position="150"/>
        <end position="170"/>
    </location>
</feature>
<dbReference type="GO" id="GO:0022857">
    <property type="term" value="F:transmembrane transporter activity"/>
    <property type="evidence" value="ECO:0007669"/>
    <property type="project" value="InterPro"/>
</dbReference>
<dbReference type="InterPro" id="IPR011701">
    <property type="entry name" value="MFS"/>
</dbReference>
<reference evidence="8 9" key="1">
    <citation type="submission" date="2018-05" db="EMBL/GenBank/DDBJ databases">
        <title>Whole genome sequencing for identification of molecular markers to develop diagnostic detection tools for the regulated plant pathogen Lachnellula willkommii.</title>
        <authorList>
            <person name="Giroux E."/>
            <person name="Bilodeau G."/>
        </authorList>
    </citation>
    <scope>NUCLEOTIDE SEQUENCE [LARGE SCALE GENOMIC DNA]</scope>
    <source>
        <strain evidence="8 9">CBS 203.66</strain>
    </source>
</reference>
<feature type="transmembrane region" description="Helical" evidence="6">
    <location>
        <begin position="465"/>
        <end position="490"/>
    </location>
</feature>
<dbReference type="Gene3D" id="1.20.1720.10">
    <property type="entry name" value="Multidrug resistance protein D"/>
    <property type="match status" value="1"/>
</dbReference>
<evidence type="ECO:0000256" key="2">
    <source>
        <dbReference type="ARBA" id="ARBA00022692"/>
    </source>
</evidence>
<dbReference type="InterPro" id="IPR036259">
    <property type="entry name" value="MFS_trans_sf"/>
</dbReference>
<dbReference type="GO" id="GO:0016020">
    <property type="term" value="C:membrane"/>
    <property type="evidence" value="ECO:0007669"/>
    <property type="project" value="UniProtKB-SubCell"/>
</dbReference>
<dbReference type="FunFam" id="1.20.1250.20:FF:000447">
    <property type="entry name" value="MFS multidrug transporter, putative"/>
    <property type="match status" value="1"/>
</dbReference>
<sequence>MSLETAPDVGVAPKGNAPGSSHLSGNKDGTSFSTFASFSNSHNIVLDHVNEAALVVASQEEITASSTLGPREKERQQRGNLSPAVEESSEARLERLGRQRPDAFDSIWSEIGFVFSISMSQVLSEYFVSGFTVILPTLVTDLHIPAASSTWPASAFSLTVASFLLIFGRVADMKGGYPVYVAGLAWLTVWSLIAGFSVNDVMLNFCRALQGLGPAAFLPSGVMILGSTYRPGPRKNLIFSIYGSCAATGFFIGIFFAGVAAEYTSWGWYFWIGTILTAITALTSYLCIPSDIKEKRDAPIQPKMDWLGGTLIVCGLILFTFALIDSSHAPQQWKTPYIYVLFIIGSLLLLCAGYVETFVASQPLLPASLFKVPRMPALIVALLLTYGSLGIFLLYTTFYMEKIMGATPLQVVAWYVPMALGGCMIATFGGFVLHLLPGTVLIIIAGVSWIIAPLLFAIAPRGANYWAYIFPAMICATVGIDITFNVANIFITTSLPRKQQGLAGAVIMLLLHLGIAVFLGFGDIVNTYTVARLGARESYHAVFWFEVACAAMALTILVLFVKIKKAESELTVEEREKMEVMAGNAVEKGGEGNKVTHGGGDEGREKAEIPNSSIPTQPMAKEVAVS</sequence>
<feature type="compositionally biased region" description="Basic and acidic residues" evidence="5">
    <location>
        <begin position="599"/>
        <end position="608"/>
    </location>
</feature>
<keyword evidence="2 6" id="KW-0812">Transmembrane</keyword>